<evidence type="ECO:0000256" key="1">
    <source>
        <dbReference type="SAM" id="SignalP"/>
    </source>
</evidence>
<reference evidence="2 3" key="1">
    <citation type="submission" date="2024-08" db="EMBL/GenBank/DDBJ databases">
        <authorList>
            <person name="Will J Nash"/>
            <person name="Angela Man"/>
            <person name="Seanna McTaggart"/>
            <person name="Kendall Baker"/>
            <person name="Tom Barker"/>
            <person name="Leah Catchpole"/>
            <person name="Alex Durrant"/>
            <person name="Karim Gharbi"/>
            <person name="Naomi Irish"/>
            <person name="Gemy Kaithakottil"/>
            <person name="Debby Ku"/>
            <person name="Aaliyah Providence"/>
            <person name="Felix Shaw"/>
            <person name="David Swarbreck"/>
            <person name="Chris Watkins"/>
            <person name="Ann M. McCartney"/>
            <person name="Giulio Formenti"/>
            <person name="Alice Mouton"/>
            <person name="Noel Vella"/>
            <person name="Bjorn M von Reumont"/>
            <person name="Adriana Vella"/>
            <person name="Wilfried Haerty"/>
        </authorList>
    </citation>
    <scope>NUCLEOTIDE SEQUENCE [LARGE SCALE GENOMIC DNA]</scope>
</reference>
<accession>A0ABP1NHE4</accession>
<gene>
    <name evidence="2" type="ORF">XYLVIOL_LOCUS3909</name>
</gene>
<proteinExistence type="predicted"/>
<comment type="caution">
    <text evidence="2">The sequence shown here is derived from an EMBL/GenBank/DDBJ whole genome shotgun (WGS) entry which is preliminary data.</text>
</comment>
<evidence type="ECO:0000313" key="2">
    <source>
        <dbReference type="EMBL" id="CAL7939473.1"/>
    </source>
</evidence>
<dbReference type="Gene3D" id="1.10.238.20">
    <property type="entry name" value="Pheromone/general odorant binding protein domain"/>
    <property type="match status" value="1"/>
</dbReference>
<evidence type="ECO:0000313" key="3">
    <source>
        <dbReference type="Proteomes" id="UP001642520"/>
    </source>
</evidence>
<dbReference type="Pfam" id="PF01395">
    <property type="entry name" value="PBP_GOBP"/>
    <property type="match status" value="1"/>
</dbReference>
<feature type="chain" id="PRO_5045826368" evidence="1">
    <location>
        <begin position="25"/>
        <end position="146"/>
    </location>
</feature>
<name>A0ABP1NHE4_XYLVO</name>
<dbReference type="SMART" id="SM00708">
    <property type="entry name" value="PhBP"/>
    <property type="match status" value="1"/>
</dbReference>
<dbReference type="SUPFAM" id="SSF47565">
    <property type="entry name" value="Insect pheromone/odorant-binding proteins"/>
    <property type="match status" value="1"/>
</dbReference>
<dbReference type="PANTHER" id="PTHR21364:SF2">
    <property type="entry name" value="GENERAL ODORANT-BINDING PROTEIN 19A"/>
    <property type="match status" value="1"/>
</dbReference>
<dbReference type="EMBL" id="CAXAJV020001290">
    <property type="protein sequence ID" value="CAL7939473.1"/>
    <property type="molecule type" value="Genomic_DNA"/>
</dbReference>
<protein>
    <submittedName>
        <fullName evidence="2">Uncharacterized protein</fullName>
    </submittedName>
</protein>
<keyword evidence="1" id="KW-0732">Signal</keyword>
<keyword evidence="3" id="KW-1185">Reference proteome</keyword>
<dbReference type="Proteomes" id="UP001642520">
    <property type="component" value="Unassembled WGS sequence"/>
</dbReference>
<feature type="signal peptide" evidence="1">
    <location>
        <begin position="1"/>
        <end position="24"/>
    </location>
</feature>
<sequence length="146" mass="17031">MKKLNVFMVIGLMLVLLLIEDTESKKMTIEDAKKTIRNLRKSCSKKNDTPKELLDGQHKGEFPKDERLMCYMKCILTTTKTMKNDQIVWDFFVNNARLMLLEEYIPRVDHVVDVCKEKVTATEGCEVAWQFGQCVYETDKELYLAP</sequence>
<dbReference type="InterPro" id="IPR036728">
    <property type="entry name" value="PBP_GOBP_sf"/>
</dbReference>
<dbReference type="InterPro" id="IPR006170">
    <property type="entry name" value="PBP/GOBP"/>
</dbReference>
<organism evidence="2 3">
    <name type="scientific">Xylocopa violacea</name>
    <name type="common">Violet carpenter bee</name>
    <name type="synonym">Apis violacea</name>
    <dbReference type="NCBI Taxonomy" id="135666"/>
    <lineage>
        <taxon>Eukaryota</taxon>
        <taxon>Metazoa</taxon>
        <taxon>Ecdysozoa</taxon>
        <taxon>Arthropoda</taxon>
        <taxon>Hexapoda</taxon>
        <taxon>Insecta</taxon>
        <taxon>Pterygota</taxon>
        <taxon>Neoptera</taxon>
        <taxon>Endopterygota</taxon>
        <taxon>Hymenoptera</taxon>
        <taxon>Apocrita</taxon>
        <taxon>Aculeata</taxon>
        <taxon>Apoidea</taxon>
        <taxon>Anthophila</taxon>
        <taxon>Apidae</taxon>
        <taxon>Xylocopa</taxon>
        <taxon>Xylocopa</taxon>
    </lineage>
</organism>
<dbReference type="CDD" id="cd23992">
    <property type="entry name" value="PBP_GOBP"/>
    <property type="match status" value="1"/>
</dbReference>
<dbReference type="PANTHER" id="PTHR21364">
    <property type="entry name" value="GENERAL ODORANT-BINDING PROTEIN 19A"/>
    <property type="match status" value="1"/>
</dbReference>